<dbReference type="SUPFAM" id="SSF51735">
    <property type="entry name" value="NAD(P)-binding Rossmann-fold domains"/>
    <property type="match status" value="1"/>
</dbReference>
<evidence type="ECO:0000313" key="3">
    <source>
        <dbReference type="EMBL" id="SDX78735.1"/>
    </source>
</evidence>
<reference evidence="4" key="1">
    <citation type="submission" date="2016-10" db="EMBL/GenBank/DDBJ databases">
        <authorList>
            <person name="Varghese N."/>
            <person name="Submissions S."/>
        </authorList>
    </citation>
    <scope>NUCLEOTIDE SEQUENCE [LARGE SCALE GENOMIC DNA]</scope>
    <source>
        <strain evidence="4">DSM 27839</strain>
    </source>
</reference>
<dbReference type="Proteomes" id="UP000183400">
    <property type="component" value="Unassembled WGS sequence"/>
</dbReference>
<dbReference type="GO" id="GO:0006633">
    <property type="term" value="P:fatty acid biosynthetic process"/>
    <property type="evidence" value="ECO:0007669"/>
    <property type="project" value="TreeGrafter"/>
</dbReference>
<dbReference type="GO" id="GO:0016616">
    <property type="term" value="F:oxidoreductase activity, acting on the CH-OH group of donors, NAD or NADP as acceptor"/>
    <property type="evidence" value="ECO:0007669"/>
    <property type="project" value="TreeGrafter"/>
</dbReference>
<organism evidence="3 4">
    <name type="scientific">Ruegeria halocynthiae</name>
    <dbReference type="NCBI Taxonomy" id="985054"/>
    <lineage>
        <taxon>Bacteria</taxon>
        <taxon>Pseudomonadati</taxon>
        <taxon>Pseudomonadota</taxon>
        <taxon>Alphaproteobacteria</taxon>
        <taxon>Rhodobacterales</taxon>
        <taxon>Roseobacteraceae</taxon>
        <taxon>Ruegeria</taxon>
    </lineage>
</organism>
<dbReference type="InterPro" id="IPR002347">
    <property type="entry name" value="SDR_fam"/>
</dbReference>
<name>A0A1H3EJG7_9RHOB</name>
<dbReference type="GO" id="GO:0048038">
    <property type="term" value="F:quinone binding"/>
    <property type="evidence" value="ECO:0007669"/>
    <property type="project" value="TreeGrafter"/>
</dbReference>
<keyword evidence="2" id="KW-0560">Oxidoreductase</keyword>
<dbReference type="Gene3D" id="3.40.50.720">
    <property type="entry name" value="NAD(P)-binding Rossmann-like Domain"/>
    <property type="match status" value="1"/>
</dbReference>
<keyword evidence="4" id="KW-1185">Reference proteome</keyword>
<dbReference type="AlphaFoldDB" id="A0A1H3EJG7"/>
<dbReference type="OrthoDB" id="9789398at2"/>
<dbReference type="PRINTS" id="PR00080">
    <property type="entry name" value="SDRFAMILY"/>
</dbReference>
<dbReference type="CDD" id="cd05233">
    <property type="entry name" value="SDR_c"/>
    <property type="match status" value="1"/>
</dbReference>
<dbReference type="EMBL" id="FNNP01000011">
    <property type="protein sequence ID" value="SDX78735.1"/>
    <property type="molecule type" value="Genomic_DNA"/>
</dbReference>
<dbReference type="PROSITE" id="PS00061">
    <property type="entry name" value="ADH_SHORT"/>
    <property type="match status" value="1"/>
</dbReference>
<accession>A0A1H3EJG7</accession>
<sequence>MGAELSGKHVVVTGANRGIGLGLAQGFLEAGAEVTIVAFEDDVQEVAERLYKDHGKAVGHIKCDISDLDQVKAMCASFDQVDVLINNAGFEYITPIDDPADHVDEVFRQIIETNVIGTFSVTRYLLDKIPDGGRIVNSASMWGKTAVSEFSAYCASKHAVIGLTRSLAQELAPRGISVNAVCPGWVRTVASMRSLAFMAARQDRTEVDLLDEIVSAQALGGLMEPSDMVAMYVFLSGPAAANITGQSFTVDRGELMQ</sequence>
<dbReference type="FunFam" id="3.40.50.720:FF:000084">
    <property type="entry name" value="Short-chain dehydrogenase reductase"/>
    <property type="match status" value="1"/>
</dbReference>
<dbReference type="PANTHER" id="PTHR42760">
    <property type="entry name" value="SHORT-CHAIN DEHYDROGENASES/REDUCTASES FAMILY MEMBER"/>
    <property type="match status" value="1"/>
</dbReference>
<proteinExistence type="inferred from homology"/>
<dbReference type="STRING" id="985054.SAMN05444358_11190"/>
<dbReference type="PRINTS" id="PR00081">
    <property type="entry name" value="GDHRDH"/>
</dbReference>
<dbReference type="InterPro" id="IPR020904">
    <property type="entry name" value="Sc_DH/Rdtase_CS"/>
</dbReference>
<comment type="similarity">
    <text evidence="1">Belongs to the short-chain dehydrogenases/reductases (SDR) family.</text>
</comment>
<dbReference type="RefSeq" id="WP_074738859.1">
    <property type="nucleotide sequence ID" value="NZ_FNNP01000011.1"/>
</dbReference>
<dbReference type="Pfam" id="PF13561">
    <property type="entry name" value="adh_short_C2"/>
    <property type="match status" value="1"/>
</dbReference>
<evidence type="ECO:0000313" key="4">
    <source>
        <dbReference type="Proteomes" id="UP000183400"/>
    </source>
</evidence>
<protein>
    <submittedName>
        <fullName evidence="3">3-hydroxybutyrate dehydrogenase</fullName>
    </submittedName>
</protein>
<dbReference type="InterPro" id="IPR036291">
    <property type="entry name" value="NAD(P)-bd_dom_sf"/>
</dbReference>
<evidence type="ECO:0000256" key="2">
    <source>
        <dbReference type="ARBA" id="ARBA00023002"/>
    </source>
</evidence>
<evidence type="ECO:0000256" key="1">
    <source>
        <dbReference type="ARBA" id="ARBA00006484"/>
    </source>
</evidence>
<dbReference type="PANTHER" id="PTHR42760:SF133">
    <property type="entry name" value="3-OXOACYL-[ACYL-CARRIER-PROTEIN] REDUCTASE"/>
    <property type="match status" value="1"/>
</dbReference>
<gene>
    <name evidence="3" type="ORF">SAMN05444358_11190</name>
</gene>